<proteinExistence type="predicted"/>
<sequence length="868" mass="98718">MNIPSFRLSRPFLFSLLTVSVLASKLLHLFLHAHTIPVLRFIIYFPTFFIQDAAAIIFCRFLLHGGGGIFSVIGLMFGGFLAFLVLGAAASQFGFFYVTSAEMQFDSAATVVSDPAAVRLLLSGLTEVLISGLLLIIISFFCTPWMYNKVGFWLASIGKLRTPGNWDMLLPTVRSDVEEPQRRVVRIWPFCLLTGILALITLLCMRPTVPYRHISVTLPVALLRVFKHHTAHESHHECGNGSELYAEPFPFPDLISEDKWEMPHDNFKGWAPGTRNSFVNKYSQSSPSWLLKNMPYAFKRWIPHNDTQSTKPGDSESTAQCAHETNDGPNYYNPVADPFRITNLDSPMYESLQAALSSVLISNVVLITMESQRKDVFPMKEGSNLHNNILKSHWKKDSEEINEKLRQLTPVAEQLTGESFWKDPTGKSNLNLTSNIWRDEIGSDMGGINVVGALSTCSLSLKSFLGSHCGVFPLPVDFLQESTRDIYQPCIPHILDLFNTAKLEGKKGTKDLDPRSKKDSYRKNVLSRPWKTVYVQAVTETFDRQNIMNRKMGLSNVITKETLDDRHSKYYPSNFSEVNYFGYPDQAVERPLRDQIKEAAEGKSRLFLSHFTTTSHHPWHVPDDFNKTEYFVSRTKQDLNNYLNAIHYDDAWMGNVLKMLEEGGIANETLVVFIGDHGHTFEEEGSMTVTYKNSHVTNFRVPIVFRHPQLPRITVNANATSLSIIPTLLDLLINSNSLNDFDTTVASDIIHDYEGQSLLRPYKTEHKGRKAWDFSVVNAGADMVAVQLAGKPWRLVVPLKPDFAYRFTRVDTDPNEDHPIEEWSMPDLSATLKSRWGEEPAEWAVAAEKATHWWRKEMHRLWNYPTYY</sequence>
<gene>
    <name evidence="1" type="ORF">LOY88_000606</name>
</gene>
<reference evidence="1" key="1">
    <citation type="journal article" date="2022" name="bioRxiv">
        <title>Population genetic analysis of Ophidiomyces ophidiicola, the causative agent of snake fungal disease, indicates recent introductions to the USA.</title>
        <authorList>
            <person name="Ladner J.T."/>
            <person name="Palmer J.M."/>
            <person name="Ettinger C.L."/>
            <person name="Stajich J.E."/>
            <person name="Farrell T.M."/>
            <person name="Glorioso B.M."/>
            <person name="Lawson B."/>
            <person name="Price S.J."/>
            <person name="Stengle A.G."/>
            <person name="Grear D.A."/>
            <person name="Lorch J.M."/>
        </authorList>
    </citation>
    <scope>NUCLEOTIDE SEQUENCE</scope>
    <source>
        <strain evidence="1">NWHC 24266-5</strain>
    </source>
</reference>
<comment type="caution">
    <text evidence="1">The sequence shown here is derived from an EMBL/GenBank/DDBJ whole genome shotgun (WGS) entry which is preliminary data.</text>
</comment>
<organism evidence="1">
    <name type="scientific">Ophidiomyces ophidiicola</name>
    <dbReference type="NCBI Taxonomy" id="1387563"/>
    <lineage>
        <taxon>Eukaryota</taxon>
        <taxon>Fungi</taxon>
        <taxon>Dikarya</taxon>
        <taxon>Ascomycota</taxon>
        <taxon>Pezizomycotina</taxon>
        <taxon>Eurotiomycetes</taxon>
        <taxon>Eurotiomycetidae</taxon>
        <taxon>Onygenales</taxon>
        <taxon>Onygenaceae</taxon>
        <taxon>Ophidiomyces</taxon>
    </lineage>
</organism>
<dbReference type="EMBL" id="JALBCA010000006">
    <property type="protein sequence ID" value="KAI2392544.1"/>
    <property type="molecule type" value="Genomic_DNA"/>
</dbReference>
<name>A0ACB8V4Z1_9EURO</name>
<protein>
    <submittedName>
        <fullName evidence="1">Uncharacterized protein</fullName>
    </submittedName>
</protein>
<evidence type="ECO:0000313" key="1">
    <source>
        <dbReference type="EMBL" id="KAI2392544.1"/>
    </source>
</evidence>
<accession>A0ACB8V4Z1</accession>